<keyword evidence="8" id="KW-0675">Receptor</keyword>
<evidence type="ECO:0000256" key="1">
    <source>
        <dbReference type="ARBA" id="ARBA00004167"/>
    </source>
</evidence>
<evidence type="ECO:0000256" key="5">
    <source>
        <dbReference type="ARBA" id="ARBA00022737"/>
    </source>
</evidence>
<keyword evidence="7" id="KW-0472">Membrane</keyword>
<dbReference type="AlphaFoldDB" id="A0ABC8X1F1"/>
<organism evidence="12 13">
    <name type="scientific">Urochloa decumbens</name>
    <dbReference type="NCBI Taxonomy" id="240449"/>
    <lineage>
        <taxon>Eukaryota</taxon>
        <taxon>Viridiplantae</taxon>
        <taxon>Streptophyta</taxon>
        <taxon>Embryophyta</taxon>
        <taxon>Tracheophyta</taxon>
        <taxon>Spermatophyta</taxon>
        <taxon>Magnoliopsida</taxon>
        <taxon>Liliopsida</taxon>
        <taxon>Poales</taxon>
        <taxon>Poaceae</taxon>
        <taxon>PACMAD clade</taxon>
        <taxon>Panicoideae</taxon>
        <taxon>Panicodae</taxon>
        <taxon>Paniceae</taxon>
        <taxon>Melinidinae</taxon>
        <taxon>Urochloa</taxon>
    </lineage>
</organism>
<name>A0ABC8X1F1_9POAL</name>
<evidence type="ECO:0000256" key="6">
    <source>
        <dbReference type="ARBA" id="ARBA00022989"/>
    </source>
</evidence>
<dbReference type="SUPFAM" id="SSF52058">
    <property type="entry name" value="L domain-like"/>
    <property type="match status" value="1"/>
</dbReference>
<dbReference type="Gene3D" id="3.80.10.10">
    <property type="entry name" value="Ribonuclease Inhibitor"/>
    <property type="match status" value="1"/>
</dbReference>
<evidence type="ECO:0000259" key="11">
    <source>
        <dbReference type="Pfam" id="PF08263"/>
    </source>
</evidence>
<dbReference type="PANTHER" id="PTHR47986:SF32">
    <property type="entry name" value="LEUCINE-RICH REPEAT-CONTAINING N-TERMINAL PLANT-TYPE DOMAIN-CONTAINING PROTEIN"/>
    <property type="match status" value="1"/>
</dbReference>
<dbReference type="Pfam" id="PF08263">
    <property type="entry name" value="LRRNT_2"/>
    <property type="match status" value="1"/>
</dbReference>
<evidence type="ECO:0000256" key="2">
    <source>
        <dbReference type="ARBA" id="ARBA00022614"/>
    </source>
</evidence>
<reference evidence="12" key="1">
    <citation type="submission" date="2024-10" db="EMBL/GenBank/DDBJ databases">
        <authorList>
            <person name="Ryan C."/>
        </authorList>
    </citation>
    <scope>NUCLEOTIDE SEQUENCE [LARGE SCALE GENOMIC DNA]</scope>
</reference>
<keyword evidence="9" id="KW-0325">Glycoprotein</keyword>
<protein>
    <recommendedName>
        <fullName evidence="11">Leucine-rich repeat-containing N-terminal plant-type domain-containing protein</fullName>
    </recommendedName>
</protein>
<evidence type="ECO:0000256" key="7">
    <source>
        <dbReference type="ARBA" id="ARBA00023136"/>
    </source>
</evidence>
<dbReference type="EMBL" id="OZ075123">
    <property type="protein sequence ID" value="CAL4918511.1"/>
    <property type="molecule type" value="Genomic_DNA"/>
</dbReference>
<evidence type="ECO:0000256" key="4">
    <source>
        <dbReference type="ARBA" id="ARBA00022729"/>
    </source>
</evidence>
<feature type="signal peptide" evidence="10">
    <location>
        <begin position="1"/>
        <end position="22"/>
    </location>
</feature>
<dbReference type="InterPro" id="IPR032675">
    <property type="entry name" value="LRR_dom_sf"/>
</dbReference>
<evidence type="ECO:0000256" key="8">
    <source>
        <dbReference type="ARBA" id="ARBA00023170"/>
    </source>
</evidence>
<evidence type="ECO:0000256" key="9">
    <source>
        <dbReference type="ARBA" id="ARBA00023180"/>
    </source>
</evidence>
<feature type="chain" id="PRO_5044766628" description="Leucine-rich repeat-containing N-terminal plant-type domain-containing protein" evidence="10">
    <location>
        <begin position="23"/>
        <end position="311"/>
    </location>
</feature>
<dbReference type="Proteomes" id="UP001497457">
    <property type="component" value="Chromosome 13rd"/>
</dbReference>
<sequence length="311" mass="32868">MSTPMVFLLVVLVGVPSWGVAAAVPTNADDAAAMQSIASSTGAAKSLGWGARSPDPCGGTWPGVRCDAATGRVVAINASCGGLSGTLPPGDLSLLTSLVEFDLSFNEVGGRFELPRLRKPLPAVRTLDLRSNRFLDIPDGFFSAFPALETFAIDDNDMADPTVLQDDVATCSRLRSFSANNVSMNDMFPNFFGNASLFPDLESMSLAGNQLFGVIRPDFGKNGKIKFLDVSAQHSSDGGKLGGILKFITGMENLVELRVDHNSFFGQLPDATHLANLRRVDAAANDLCGIPKFPPGTDVDLDGNPKVGKEC</sequence>
<comment type="subcellular location">
    <subcellularLocation>
        <location evidence="1">Membrane</location>
        <topology evidence="1">Single-pass membrane protein</topology>
    </subcellularLocation>
</comment>
<keyword evidence="5" id="KW-0677">Repeat</keyword>
<keyword evidence="13" id="KW-1185">Reference proteome</keyword>
<evidence type="ECO:0000256" key="10">
    <source>
        <dbReference type="SAM" id="SignalP"/>
    </source>
</evidence>
<gene>
    <name evidence="12" type="ORF">URODEC1_LOCUS19207</name>
</gene>
<keyword evidence="2" id="KW-0433">Leucine-rich repeat</keyword>
<dbReference type="PANTHER" id="PTHR47986">
    <property type="entry name" value="OSJNBA0070M12.3 PROTEIN"/>
    <property type="match status" value="1"/>
</dbReference>
<keyword evidence="4 10" id="KW-0732">Signal</keyword>
<evidence type="ECO:0000313" key="13">
    <source>
        <dbReference type="Proteomes" id="UP001497457"/>
    </source>
</evidence>
<accession>A0ABC8X1F1</accession>
<dbReference type="InterPro" id="IPR052422">
    <property type="entry name" value="Auxin_Ser/Thr_Kinase"/>
</dbReference>
<proteinExistence type="predicted"/>
<dbReference type="InterPro" id="IPR013210">
    <property type="entry name" value="LRR_N_plant-typ"/>
</dbReference>
<evidence type="ECO:0000313" key="12">
    <source>
        <dbReference type="EMBL" id="CAL4918511.1"/>
    </source>
</evidence>
<dbReference type="GO" id="GO:0016020">
    <property type="term" value="C:membrane"/>
    <property type="evidence" value="ECO:0007669"/>
    <property type="project" value="UniProtKB-SubCell"/>
</dbReference>
<feature type="domain" description="Leucine-rich repeat-containing N-terminal plant-type" evidence="11">
    <location>
        <begin position="28"/>
        <end position="67"/>
    </location>
</feature>
<keyword evidence="6" id="KW-1133">Transmembrane helix</keyword>
<keyword evidence="3" id="KW-0812">Transmembrane</keyword>
<evidence type="ECO:0000256" key="3">
    <source>
        <dbReference type="ARBA" id="ARBA00022692"/>
    </source>
</evidence>